<dbReference type="Proteomes" id="UP000254978">
    <property type="component" value="Unassembled WGS sequence"/>
</dbReference>
<keyword evidence="2" id="KW-0560">Oxidoreductase</keyword>
<dbReference type="GO" id="GO:0051213">
    <property type="term" value="F:dioxygenase activity"/>
    <property type="evidence" value="ECO:0007669"/>
    <property type="project" value="UniProtKB-KW"/>
</dbReference>
<dbReference type="RefSeq" id="WP_115279258.1">
    <property type="nucleotide sequence ID" value="NZ_AP022600.1"/>
</dbReference>
<dbReference type="PROSITE" id="PS51819">
    <property type="entry name" value="VOC"/>
    <property type="match status" value="1"/>
</dbReference>
<dbReference type="PANTHER" id="PTHR35908:SF1">
    <property type="entry name" value="CONSERVED PROTEIN"/>
    <property type="match status" value="1"/>
</dbReference>
<dbReference type="SUPFAM" id="SSF54593">
    <property type="entry name" value="Glyoxalase/Bleomycin resistance protein/Dihydroxybiphenyl dioxygenase"/>
    <property type="match status" value="1"/>
</dbReference>
<feature type="domain" description="VOC" evidence="1">
    <location>
        <begin position="4"/>
        <end position="123"/>
    </location>
</feature>
<dbReference type="Pfam" id="PF18029">
    <property type="entry name" value="Glyoxalase_6"/>
    <property type="match status" value="1"/>
</dbReference>
<sequence>MTTPVGHLASISIDCPDPDALVRFYCDLLGLEEVFATPDRGVVALSGAGPMVTLMRVHSYEPPSWPNGPQHKQMHLDLAVDDLDTAVAAAVALGAVQAEVQTAPAHWRVLLDPVGHPFCLSTVRPD</sequence>
<dbReference type="Gene3D" id="3.10.180.10">
    <property type="entry name" value="2,3-Dihydroxybiphenyl 1,2-Dioxygenase, domain 1"/>
    <property type="match status" value="1"/>
</dbReference>
<proteinExistence type="predicted"/>
<reference evidence="2 3" key="1">
    <citation type="submission" date="2018-06" db="EMBL/GenBank/DDBJ databases">
        <authorList>
            <consortium name="Pathogen Informatics"/>
            <person name="Doyle S."/>
        </authorList>
    </citation>
    <scope>NUCLEOTIDE SEQUENCE [LARGE SCALE GENOMIC DNA]</scope>
    <source>
        <strain evidence="2 3">NCTC10821</strain>
    </source>
</reference>
<evidence type="ECO:0000313" key="3">
    <source>
        <dbReference type="Proteomes" id="UP000254978"/>
    </source>
</evidence>
<accession>A0A378TID9</accession>
<dbReference type="AlphaFoldDB" id="A0A378TID9"/>
<dbReference type="InterPro" id="IPR037523">
    <property type="entry name" value="VOC_core"/>
</dbReference>
<keyword evidence="3" id="KW-1185">Reference proteome</keyword>
<organism evidence="2 3">
    <name type="scientific">Mycolicibacterium tokaiense</name>
    <dbReference type="NCBI Taxonomy" id="39695"/>
    <lineage>
        <taxon>Bacteria</taxon>
        <taxon>Bacillati</taxon>
        <taxon>Actinomycetota</taxon>
        <taxon>Actinomycetes</taxon>
        <taxon>Mycobacteriales</taxon>
        <taxon>Mycobacteriaceae</taxon>
        <taxon>Mycolicibacterium</taxon>
    </lineage>
</organism>
<name>A0A378TID9_9MYCO</name>
<dbReference type="PANTHER" id="PTHR35908">
    <property type="entry name" value="HYPOTHETICAL FUSION PROTEIN"/>
    <property type="match status" value="1"/>
</dbReference>
<evidence type="ECO:0000259" key="1">
    <source>
        <dbReference type="PROSITE" id="PS51819"/>
    </source>
</evidence>
<protein>
    <submittedName>
        <fullName evidence="2">Glyoxalase/bleomycin resistance protein/dioxygenase</fullName>
    </submittedName>
</protein>
<dbReference type="OrthoDB" id="1645442at2"/>
<dbReference type="EMBL" id="UGQT01000001">
    <property type="protein sequence ID" value="STZ59917.1"/>
    <property type="molecule type" value="Genomic_DNA"/>
</dbReference>
<keyword evidence="2" id="KW-0223">Dioxygenase</keyword>
<gene>
    <name evidence="2" type="ORF">NCTC10821_03455</name>
</gene>
<dbReference type="InterPro" id="IPR041581">
    <property type="entry name" value="Glyoxalase_6"/>
</dbReference>
<evidence type="ECO:0000313" key="2">
    <source>
        <dbReference type="EMBL" id="STZ59917.1"/>
    </source>
</evidence>
<dbReference type="InterPro" id="IPR029068">
    <property type="entry name" value="Glyas_Bleomycin-R_OHBP_Dase"/>
</dbReference>
<dbReference type="CDD" id="cd06587">
    <property type="entry name" value="VOC"/>
    <property type="match status" value="1"/>
</dbReference>